<dbReference type="HOGENOM" id="CLU_1698215_0_0_1"/>
<keyword evidence="3" id="KW-1185">Reference proteome</keyword>
<feature type="signal peptide" evidence="1">
    <location>
        <begin position="1"/>
        <end position="21"/>
    </location>
</feature>
<dbReference type="PANTHER" id="PTHR34998:SF1">
    <property type="entry name" value="EXPRESSED PROTEIN"/>
    <property type="match status" value="1"/>
</dbReference>
<dbReference type="AlphaFoldDB" id="J3N846"/>
<sequence>MKVLLLHISVLVTSFLLSSSGTGTGSLIAAHGTTALVEELTVETTEAAAAVEITAAVYPERRVLQGSGKNIGYMTLDKSRPACPNPCSPARGGRYTGRGCKSRFQCIRCSSIQGGENPRNLNDTIRACTKAHVFFVIGIKICKGDRCVSRPSERN</sequence>
<keyword evidence="1" id="KW-0732">Signal</keyword>
<reference evidence="2" key="1">
    <citation type="journal article" date="2013" name="Nat. Commun.">
        <title>Whole-genome sequencing of Oryza brachyantha reveals mechanisms underlying Oryza genome evolution.</title>
        <authorList>
            <person name="Chen J."/>
            <person name="Huang Q."/>
            <person name="Gao D."/>
            <person name="Wang J."/>
            <person name="Lang Y."/>
            <person name="Liu T."/>
            <person name="Li B."/>
            <person name="Bai Z."/>
            <person name="Luis Goicoechea J."/>
            <person name="Liang C."/>
            <person name="Chen C."/>
            <person name="Zhang W."/>
            <person name="Sun S."/>
            <person name="Liao Y."/>
            <person name="Zhang X."/>
            <person name="Yang L."/>
            <person name="Song C."/>
            <person name="Wang M."/>
            <person name="Shi J."/>
            <person name="Liu G."/>
            <person name="Liu J."/>
            <person name="Zhou H."/>
            <person name="Zhou W."/>
            <person name="Yu Q."/>
            <person name="An N."/>
            <person name="Chen Y."/>
            <person name="Cai Q."/>
            <person name="Wang B."/>
            <person name="Liu B."/>
            <person name="Min J."/>
            <person name="Huang Y."/>
            <person name="Wu H."/>
            <person name="Li Z."/>
            <person name="Zhang Y."/>
            <person name="Yin Y."/>
            <person name="Song W."/>
            <person name="Jiang J."/>
            <person name="Jackson S.A."/>
            <person name="Wing R.A."/>
            <person name="Wang J."/>
            <person name="Chen M."/>
        </authorList>
    </citation>
    <scope>NUCLEOTIDE SEQUENCE [LARGE SCALE GENOMIC DNA]</scope>
    <source>
        <strain evidence="2">cv. IRGC 101232</strain>
    </source>
</reference>
<dbReference type="Gramene" id="OB11G19820.1">
    <property type="protein sequence ID" value="OB11G19820.1"/>
    <property type="gene ID" value="OB11G19820"/>
</dbReference>
<reference evidence="2" key="2">
    <citation type="submission" date="2013-04" db="UniProtKB">
        <authorList>
            <consortium name="EnsemblPlants"/>
        </authorList>
    </citation>
    <scope>IDENTIFICATION</scope>
</reference>
<evidence type="ECO:0000313" key="3">
    <source>
        <dbReference type="Proteomes" id="UP000006038"/>
    </source>
</evidence>
<proteinExistence type="predicted"/>
<dbReference type="OMA" id="RTCHAEE"/>
<dbReference type="Proteomes" id="UP000006038">
    <property type="component" value="Chromosome 11"/>
</dbReference>
<accession>J3N846</accession>
<feature type="chain" id="PRO_5003775702" evidence="1">
    <location>
        <begin position="22"/>
        <end position="155"/>
    </location>
</feature>
<dbReference type="EnsemblPlants" id="OB11G19820.1">
    <property type="protein sequence ID" value="OB11G19820.1"/>
    <property type="gene ID" value="OB11G19820"/>
</dbReference>
<protein>
    <submittedName>
        <fullName evidence="2">Uncharacterized protein</fullName>
    </submittedName>
</protein>
<name>J3N846_ORYBR</name>
<evidence type="ECO:0000313" key="2">
    <source>
        <dbReference type="EnsemblPlants" id="OB11G19820.1"/>
    </source>
</evidence>
<evidence type="ECO:0000256" key="1">
    <source>
        <dbReference type="SAM" id="SignalP"/>
    </source>
</evidence>
<organism evidence="2">
    <name type="scientific">Oryza brachyantha</name>
    <name type="common">malo sina</name>
    <dbReference type="NCBI Taxonomy" id="4533"/>
    <lineage>
        <taxon>Eukaryota</taxon>
        <taxon>Viridiplantae</taxon>
        <taxon>Streptophyta</taxon>
        <taxon>Embryophyta</taxon>
        <taxon>Tracheophyta</taxon>
        <taxon>Spermatophyta</taxon>
        <taxon>Magnoliopsida</taxon>
        <taxon>Liliopsida</taxon>
        <taxon>Poales</taxon>
        <taxon>Poaceae</taxon>
        <taxon>BOP clade</taxon>
        <taxon>Oryzoideae</taxon>
        <taxon>Oryzeae</taxon>
        <taxon>Oryzinae</taxon>
        <taxon>Oryza</taxon>
    </lineage>
</organism>
<dbReference type="PANTHER" id="PTHR34998">
    <property type="entry name" value="OS04G0357400 PROTEIN-RELATED"/>
    <property type="match status" value="1"/>
</dbReference>